<evidence type="ECO:0000313" key="3">
    <source>
        <dbReference type="Proteomes" id="UP001301869"/>
    </source>
</evidence>
<feature type="signal peptide" evidence="1">
    <location>
        <begin position="1"/>
        <end position="22"/>
    </location>
</feature>
<sequence length="183" mass="20366">MIRIAISLFSMMLLAGCMTVTGAPREENVVYNETSTEQAGSALSDSVSLGEVSEFPGMSVITLSFKTNPNLDDDEFKEFLRQSLDNAGLLGEGYVLDAKLVDSDNWGLGLDLGLGELTRNLAVEYTLKNPDNEVVYSEVIVGDGEITNYNFFWPYHLIEREAAEKGYKDNIRQLIEELKSYET</sequence>
<keyword evidence="1" id="KW-0732">Signal</keyword>
<dbReference type="Proteomes" id="UP001301869">
    <property type="component" value="Chromosome"/>
</dbReference>
<reference evidence="2 3" key="1">
    <citation type="submission" date="2023-03" db="EMBL/GenBank/DDBJ databases">
        <title>Halomonas sp. nov., isolated from Korean tranditional fermented seafood 'Jeotgal'.</title>
        <authorList>
            <person name="Kim B."/>
            <person name="Shin N.-R."/>
        </authorList>
    </citation>
    <scope>NUCLEOTIDE SEQUENCE [LARGE SCALE GENOMIC DNA]</scope>
    <source>
        <strain evidence="2 3">SG2L-4</strain>
    </source>
</reference>
<organism evidence="2 3">
    <name type="scientific">Halomonas piscis</name>
    <dbReference type="NCBI Taxonomy" id="3031727"/>
    <lineage>
        <taxon>Bacteria</taxon>
        <taxon>Pseudomonadati</taxon>
        <taxon>Pseudomonadota</taxon>
        <taxon>Gammaproteobacteria</taxon>
        <taxon>Oceanospirillales</taxon>
        <taxon>Halomonadaceae</taxon>
        <taxon>Halomonas</taxon>
    </lineage>
</organism>
<dbReference type="PROSITE" id="PS51257">
    <property type="entry name" value="PROKAR_LIPOPROTEIN"/>
    <property type="match status" value="1"/>
</dbReference>
<protein>
    <recommendedName>
        <fullName evidence="4">DUF4410 domain-containing protein</fullName>
    </recommendedName>
</protein>
<feature type="chain" id="PRO_5045427242" description="DUF4410 domain-containing protein" evidence="1">
    <location>
        <begin position="23"/>
        <end position="183"/>
    </location>
</feature>
<evidence type="ECO:0000313" key="2">
    <source>
        <dbReference type="EMBL" id="WNK19028.1"/>
    </source>
</evidence>
<dbReference type="RefSeq" id="WP_311882089.1">
    <property type="nucleotide sequence ID" value="NZ_CP119391.1"/>
</dbReference>
<keyword evidence="3" id="KW-1185">Reference proteome</keyword>
<evidence type="ECO:0000256" key="1">
    <source>
        <dbReference type="SAM" id="SignalP"/>
    </source>
</evidence>
<dbReference type="EMBL" id="CP119391">
    <property type="protein sequence ID" value="WNK19028.1"/>
    <property type="molecule type" value="Genomic_DNA"/>
</dbReference>
<proteinExistence type="predicted"/>
<name>A0ABY9YWT3_9GAMM</name>
<accession>A0ABY9YWT3</accession>
<evidence type="ECO:0008006" key="4">
    <source>
        <dbReference type="Google" id="ProtNLM"/>
    </source>
</evidence>
<gene>
    <name evidence="2" type="ORF">P1P91_09040</name>
</gene>